<evidence type="ECO:0008006" key="3">
    <source>
        <dbReference type="Google" id="ProtNLM"/>
    </source>
</evidence>
<protein>
    <recommendedName>
        <fullName evidence="3">DUF4265 domain-containing protein</fullName>
    </recommendedName>
</protein>
<dbReference type="RefSeq" id="WP_103446354.1">
    <property type="nucleotide sequence ID" value="NZ_MINH01000019.1"/>
</dbReference>
<reference evidence="1 2" key="1">
    <citation type="submission" date="2016-08" db="EMBL/GenBank/DDBJ databases">
        <authorList>
            <person name="Seilhamer J.J."/>
        </authorList>
    </citation>
    <scope>NUCLEOTIDE SEQUENCE [LARGE SCALE GENOMIC DNA]</scope>
    <source>
        <strain evidence="1 2">KH-21-114</strain>
    </source>
</reference>
<evidence type="ECO:0000313" key="1">
    <source>
        <dbReference type="EMBL" id="POG09504.1"/>
    </source>
</evidence>
<sequence length="152" mass="16782">MSDTFKKVLFRLEQDASGYPPASVEGLWTQAVAGGYRVDSIPFHVYGIAPGDIISIRHEGDQAWFDALQQSAGGSVFRVVVRPPETLEQVHAALAEFGCACEVEKAVRMLAVEVPARQSADTLLYYLLTQREAGTLDFEEGVLRHAIPEEFR</sequence>
<comment type="caution">
    <text evidence="1">The sequence shown here is derived from an EMBL/GenBank/DDBJ whole genome shotgun (WGS) entry which is preliminary data.</text>
</comment>
<proteinExistence type="predicted"/>
<dbReference type="Pfam" id="PF14085">
    <property type="entry name" value="DUF4265"/>
    <property type="match status" value="1"/>
</dbReference>
<dbReference type="InterPro" id="IPR025361">
    <property type="entry name" value="DUF4265"/>
</dbReference>
<dbReference type="EMBL" id="MINH01000019">
    <property type="protein sequence ID" value="POG09504.1"/>
    <property type="molecule type" value="Genomic_DNA"/>
</dbReference>
<organism evidence="1 2">
    <name type="scientific">Pseudomonas putida</name>
    <name type="common">Arthrobacter siderocapsulatus</name>
    <dbReference type="NCBI Taxonomy" id="303"/>
    <lineage>
        <taxon>Bacteria</taxon>
        <taxon>Pseudomonadati</taxon>
        <taxon>Pseudomonadota</taxon>
        <taxon>Gammaproteobacteria</taxon>
        <taxon>Pseudomonadales</taxon>
        <taxon>Pseudomonadaceae</taxon>
        <taxon>Pseudomonas</taxon>
    </lineage>
</organism>
<dbReference type="AlphaFoldDB" id="A0A2S3X1N7"/>
<accession>A0A2S3X1N7</accession>
<gene>
    <name evidence="1" type="ORF">BGP84_07075</name>
</gene>
<name>A0A2S3X1N7_PSEPU</name>
<evidence type="ECO:0000313" key="2">
    <source>
        <dbReference type="Proteomes" id="UP000237230"/>
    </source>
</evidence>
<reference evidence="1 2" key="2">
    <citation type="submission" date="2018-03" db="EMBL/GenBank/DDBJ databases">
        <title>Draft genome of Pseudomonas putida strain KH-21-114.</title>
        <authorList>
            <person name="Yoshizawa S."/>
            <person name="Khan N.H."/>
            <person name="Nishimura M."/>
            <person name="Chiura H.X."/>
            <person name="Ogura Y."/>
            <person name="Hayashi T."/>
            <person name="Kogure K."/>
        </authorList>
    </citation>
    <scope>NUCLEOTIDE SEQUENCE [LARGE SCALE GENOMIC DNA]</scope>
    <source>
        <strain evidence="1 2">KH-21-114</strain>
    </source>
</reference>
<dbReference type="OrthoDB" id="6563561at2"/>
<dbReference type="Proteomes" id="UP000237230">
    <property type="component" value="Unassembled WGS sequence"/>
</dbReference>